<gene>
    <name evidence="2" type="ORF">CLOLEP_02756</name>
</gene>
<proteinExistence type="predicted"/>
<dbReference type="AlphaFoldDB" id="A7VVZ2"/>
<keyword evidence="1" id="KW-1133">Transmembrane helix</keyword>
<dbReference type="Proteomes" id="UP000003490">
    <property type="component" value="Unassembled WGS sequence"/>
</dbReference>
<sequence>MELEIRLLSLCLFFPFFAALNFWNRNQNPKPDAQALDSGFCFLRAICVFKLFLRPHF</sequence>
<dbReference type="EMBL" id="ABCB02000020">
    <property type="protein sequence ID" value="EDO59939.1"/>
    <property type="molecule type" value="Genomic_DNA"/>
</dbReference>
<accession>A7VVZ2</accession>
<dbReference type="HOGENOM" id="CLU_2988584_0_0_9"/>
<evidence type="ECO:0000256" key="1">
    <source>
        <dbReference type="SAM" id="Phobius"/>
    </source>
</evidence>
<protein>
    <submittedName>
        <fullName evidence="2">Uncharacterized protein</fullName>
    </submittedName>
</protein>
<name>A7VVZ2_9FIRM</name>
<keyword evidence="1" id="KW-0812">Transmembrane</keyword>
<reference evidence="2 3" key="1">
    <citation type="submission" date="2007-08" db="EMBL/GenBank/DDBJ databases">
        <title>Draft genome sequence of Clostridium leptum (DSM 753).</title>
        <authorList>
            <person name="Sudarsanam P."/>
            <person name="Ley R."/>
            <person name="Guruge J."/>
            <person name="Turnbaugh P.J."/>
            <person name="Mahowald M."/>
            <person name="Liep D."/>
            <person name="Gordon J."/>
        </authorList>
    </citation>
    <scope>NUCLEOTIDE SEQUENCE [LARGE SCALE GENOMIC DNA]</scope>
    <source>
        <strain evidence="2 3">DSM 753</strain>
    </source>
</reference>
<comment type="caution">
    <text evidence="2">The sequence shown here is derived from an EMBL/GenBank/DDBJ whole genome shotgun (WGS) entry which is preliminary data.</text>
</comment>
<evidence type="ECO:0000313" key="2">
    <source>
        <dbReference type="EMBL" id="EDO59939.1"/>
    </source>
</evidence>
<reference evidence="2 3" key="2">
    <citation type="submission" date="2007-08" db="EMBL/GenBank/DDBJ databases">
        <authorList>
            <person name="Fulton L."/>
            <person name="Clifton S."/>
            <person name="Fulton B."/>
            <person name="Xu J."/>
            <person name="Minx P."/>
            <person name="Pepin K.H."/>
            <person name="Johnson M."/>
            <person name="Thiruvilangam P."/>
            <person name="Bhonagiri V."/>
            <person name="Nash W.E."/>
            <person name="Wang C."/>
            <person name="Mardis E.R."/>
            <person name="Wilson R.K."/>
        </authorList>
    </citation>
    <scope>NUCLEOTIDE SEQUENCE [LARGE SCALE GENOMIC DNA]</scope>
    <source>
        <strain evidence="2 3">DSM 753</strain>
    </source>
</reference>
<feature type="transmembrane region" description="Helical" evidence="1">
    <location>
        <begin position="7"/>
        <end position="23"/>
    </location>
</feature>
<evidence type="ECO:0000313" key="3">
    <source>
        <dbReference type="Proteomes" id="UP000003490"/>
    </source>
</evidence>
<keyword evidence="1" id="KW-0472">Membrane</keyword>
<organism evidence="2 3">
    <name type="scientific">[Clostridium] leptum DSM 753</name>
    <dbReference type="NCBI Taxonomy" id="428125"/>
    <lineage>
        <taxon>Bacteria</taxon>
        <taxon>Bacillati</taxon>
        <taxon>Bacillota</taxon>
        <taxon>Clostridia</taxon>
        <taxon>Eubacteriales</taxon>
        <taxon>Oscillospiraceae</taxon>
        <taxon>Oscillospiraceae incertae sedis</taxon>
    </lineage>
</organism>